<protein>
    <submittedName>
        <fullName evidence="1">Uncharacterized protein</fullName>
    </submittedName>
</protein>
<comment type="caution">
    <text evidence="1">The sequence shown here is derived from an EMBL/GenBank/DDBJ whole genome shotgun (WGS) entry which is preliminary data.</text>
</comment>
<name>A0A841FKM4_9ACTN</name>
<organism evidence="1 2">
    <name type="scientific">Phytomonospora endophytica</name>
    <dbReference type="NCBI Taxonomy" id="714109"/>
    <lineage>
        <taxon>Bacteria</taxon>
        <taxon>Bacillati</taxon>
        <taxon>Actinomycetota</taxon>
        <taxon>Actinomycetes</taxon>
        <taxon>Micromonosporales</taxon>
        <taxon>Micromonosporaceae</taxon>
        <taxon>Phytomonospora</taxon>
    </lineage>
</organism>
<reference evidence="1 2" key="1">
    <citation type="submission" date="2020-08" db="EMBL/GenBank/DDBJ databases">
        <title>Genomic Encyclopedia of Type Strains, Phase IV (KMG-IV): sequencing the most valuable type-strain genomes for metagenomic binning, comparative biology and taxonomic classification.</title>
        <authorList>
            <person name="Goeker M."/>
        </authorList>
    </citation>
    <scope>NUCLEOTIDE SEQUENCE [LARGE SCALE GENOMIC DNA]</scope>
    <source>
        <strain evidence="1 2">YIM 65646</strain>
    </source>
</reference>
<dbReference type="AlphaFoldDB" id="A0A841FKM4"/>
<dbReference type="RefSeq" id="WP_184789266.1">
    <property type="nucleotide sequence ID" value="NZ_BONT01000029.1"/>
</dbReference>
<dbReference type="EMBL" id="JACHGT010000009">
    <property type="protein sequence ID" value="MBB6036414.1"/>
    <property type="molecule type" value="Genomic_DNA"/>
</dbReference>
<proteinExistence type="predicted"/>
<evidence type="ECO:0000313" key="2">
    <source>
        <dbReference type="Proteomes" id="UP000548476"/>
    </source>
</evidence>
<dbReference type="Proteomes" id="UP000548476">
    <property type="component" value="Unassembled WGS sequence"/>
</dbReference>
<evidence type="ECO:0000313" key="1">
    <source>
        <dbReference type="EMBL" id="MBB6036414.1"/>
    </source>
</evidence>
<keyword evidence="2" id="KW-1185">Reference proteome</keyword>
<gene>
    <name evidence="1" type="ORF">HNR73_004285</name>
</gene>
<accession>A0A841FKM4</accession>
<sequence length="45" mass="4465">MRELAHAAAVATRVVRTGGPSTSTALRVNTAMSFGAFVAAAAGFA</sequence>